<keyword evidence="3" id="KW-0902">Two-component regulatory system</keyword>
<gene>
    <name evidence="9" type="ORF">OU682_11570</name>
</gene>
<evidence type="ECO:0000256" key="1">
    <source>
        <dbReference type="ARBA" id="ARBA00022741"/>
    </source>
</evidence>
<dbReference type="InterPro" id="IPR002197">
    <property type="entry name" value="HTH_Fis"/>
</dbReference>
<dbReference type="Pfam" id="PF02954">
    <property type="entry name" value="HTH_8"/>
    <property type="match status" value="1"/>
</dbReference>
<dbReference type="Proteomes" id="UP001149822">
    <property type="component" value="Unassembled WGS sequence"/>
</dbReference>
<keyword evidence="1" id="KW-0547">Nucleotide-binding</keyword>
<evidence type="ECO:0000313" key="10">
    <source>
        <dbReference type="Proteomes" id="UP001149822"/>
    </source>
</evidence>
<comment type="caution">
    <text evidence="9">The sequence shown here is derived from an EMBL/GenBank/DDBJ whole genome shotgun (WGS) entry which is preliminary data.</text>
</comment>
<dbReference type="EMBL" id="JAPTYD010000014">
    <property type="protein sequence ID" value="MCZ0962258.1"/>
    <property type="molecule type" value="Genomic_DNA"/>
</dbReference>
<dbReference type="Gene3D" id="1.10.10.60">
    <property type="entry name" value="Homeodomain-like"/>
    <property type="match status" value="1"/>
</dbReference>
<proteinExistence type="predicted"/>
<protein>
    <submittedName>
        <fullName evidence="9">Sigma-54 dependent transcriptional regulator</fullName>
    </submittedName>
</protein>
<dbReference type="SUPFAM" id="SSF46689">
    <property type="entry name" value="Homeodomain-like"/>
    <property type="match status" value="1"/>
</dbReference>
<dbReference type="PROSITE" id="PS50045">
    <property type="entry name" value="SIGMA54_INTERACT_4"/>
    <property type="match status" value="1"/>
</dbReference>
<dbReference type="InterPro" id="IPR058031">
    <property type="entry name" value="AAA_lid_NorR"/>
</dbReference>
<name>A0ABT4J7B9_9RHOB</name>
<dbReference type="InterPro" id="IPR001789">
    <property type="entry name" value="Sig_transdc_resp-reg_receiver"/>
</dbReference>
<evidence type="ECO:0000259" key="7">
    <source>
        <dbReference type="PROSITE" id="PS50045"/>
    </source>
</evidence>
<dbReference type="Gene3D" id="3.40.50.300">
    <property type="entry name" value="P-loop containing nucleotide triphosphate hydrolases"/>
    <property type="match status" value="1"/>
</dbReference>
<keyword evidence="6" id="KW-0597">Phosphoprotein</keyword>
<dbReference type="CDD" id="cd00009">
    <property type="entry name" value="AAA"/>
    <property type="match status" value="1"/>
</dbReference>
<reference evidence="9" key="1">
    <citation type="submission" date="2022-12" db="EMBL/GenBank/DDBJ databases">
        <title>Paracoccus sp. EF6 isolated from a lake water.</title>
        <authorList>
            <person name="Liu H."/>
        </authorList>
    </citation>
    <scope>NUCLEOTIDE SEQUENCE</scope>
    <source>
        <strain evidence="9">EF6</strain>
    </source>
</reference>
<dbReference type="PANTHER" id="PTHR32071">
    <property type="entry name" value="TRANSCRIPTIONAL REGULATORY PROTEIN"/>
    <property type="match status" value="1"/>
</dbReference>
<dbReference type="InterPro" id="IPR011006">
    <property type="entry name" value="CheY-like_superfamily"/>
</dbReference>
<evidence type="ECO:0000259" key="8">
    <source>
        <dbReference type="PROSITE" id="PS50110"/>
    </source>
</evidence>
<dbReference type="Pfam" id="PF00158">
    <property type="entry name" value="Sigma54_activat"/>
    <property type="match status" value="1"/>
</dbReference>
<keyword evidence="4" id="KW-0805">Transcription regulation</keyword>
<dbReference type="Gene3D" id="3.40.50.2300">
    <property type="match status" value="1"/>
</dbReference>
<accession>A0ABT4J7B9</accession>
<evidence type="ECO:0000256" key="4">
    <source>
        <dbReference type="ARBA" id="ARBA00023015"/>
    </source>
</evidence>
<evidence type="ECO:0000256" key="5">
    <source>
        <dbReference type="ARBA" id="ARBA00023163"/>
    </source>
</evidence>
<feature type="domain" description="Response regulatory" evidence="8">
    <location>
        <begin position="4"/>
        <end position="118"/>
    </location>
</feature>
<evidence type="ECO:0000256" key="2">
    <source>
        <dbReference type="ARBA" id="ARBA00022840"/>
    </source>
</evidence>
<keyword evidence="2" id="KW-0067">ATP-binding</keyword>
<keyword evidence="10" id="KW-1185">Reference proteome</keyword>
<dbReference type="Pfam" id="PF25601">
    <property type="entry name" value="AAA_lid_14"/>
    <property type="match status" value="1"/>
</dbReference>
<feature type="modified residue" description="4-aspartylphosphate" evidence="6">
    <location>
        <position position="53"/>
    </location>
</feature>
<dbReference type="CDD" id="cd17549">
    <property type="entry name" value="REC_DctD-like"/>
    <property type="match status" value="1"/>
</dbReference>
<evidence type="ECO:0000313" key="9">
    <source>
        <dbReference type="EMBL" id="MCZ0962258.1"/>
    </source>
</evidence>
<dbReference type="PANTHER" id="PTHR32071:SF29">
    <property type="entry name" value="PHOSPHOGLYCERATE TRANSPORT SYSTEM TRANSCRIPTIONAL REGULATORY PROTEIN PGTA"/>
    <property type="match status" value="1"/>
</dbReference>
<sequence length="440" mass="47161">MTGLVRLVEDDEDLRAAQVQTLQMAGFEVQDFGLAGDALVGITRDYPGVVLSDVRMPGMDGLQLFQRLRDIDPDLPVILLTGHGDVPMAVAALKAGAYDFLTKPVGRDVLLAALNRAAGARALVLENRELRQASHDAAASFPELGGSSEVMQHLRAALDRVAEAEGNALLTGPDGAGKLTVARAIHRQGPRRSRAFVHLACDALDDARFDADLLGSEAPGPRGTRQVGHLERAQRGALFLDRVDALTPAMQARLAAIFEAGEFWPAGAAAPRPMDVQLLGSNTADLARLVAEGQFDARLFYRLSATVLSVPSLAERREDIPALYRQFLLAASARLDRPVPAMTGAVKARLSAHGWPGNLPELRGFAESQAIGVTPFDAQANGTAPGLSELVATYEAELIRDALRLAGGNATAAMARLQLPRKTFYDKLARHGIRPIDFRR</sequence>
<dbReference type="PROSITE" id="PS50110">
    <property type="entry name" value="RESPONSE_REGULATORY"/>
    <property type="match status" value="1"/>
</dbReference>
<dbReference type="SUPFAM" id="SSF52540">
    <property type="entry name" value="P-loop containing nucleoside triphosphate hydrolases"/>
    <property type="match status" value="1"/>
</dbReference>
<dbReference type="Gene3D" id="1.10.8.60">
    <property type="match status" value="1"/>
</dbReference>
<dbReference type="InterPro" id="IPR027417">
    <property type="entry name" value="P-loop_NTPase"/>
</dbReference>
<evidence type="ECO:0000256" key="3">
    <source>
        <dbReference type="ARBA" id="ARBA00023012"/>
    </source>
</evidence>
<dbReference type="InterPro" id="IPR002078">
    <property type="entry name" value="Sigma_54_int"/>
</dbReference>
<keyword evidence="5" id="KW-0804">Transcription</keyword>
<organism evidence="9 10">
    <name type="scientific">Paracoccus benzoatiresistens</name>
    <dbReference type="NCBI Taxonomy" id="2997341"/>
    <lineage>
        <taxon>Bacteria</taxon>
        <taxon>Pseudomonadati</taxon>
        <taxon>Pseudomonadota</taxon>
        <taxon>Alphaproteobacteria</taxon>
        <taxon>Rhodobacterales</taxon>
        <taxon>Paracoccaceae</taxon>
        <taxon>Paracoccus</taxon>
    </lineage>
</organism>
<dbReference type="Pfam" id="PF00072">
    <property type="entry name" value="Response_reg"/>
    <property type="match status" value="1"/>
</dbReference>
<dbReference type="RefSeq" id="WP_268942276.1">
    <property type="nucleotide sequence ID" value="NZ_JAPTYD010000014.1"/>
</dbReference>
<dbReference type="SMART" id="SM00448">
    <property type="entry name" value="REC"/>
    <property type="match status" value="1"/>
</dbReference>
<feature type="domain" description="Sigma-54 factor interaction" evidence="7">
    <location>
        <begin position="144"/>
        <end position="371"/>
    </location>
</feature>
<evidence type="ECO:0000256" key="6">
    <source>
        <dbReference type="PROSITE-ProRule" id="PRU00169"/>
    </source>
</evidence>
<dbReference type="SUPFAM" id="SSF52172">
    <property type="entry name" value="CheY-like"/>
    <property type="match status" value="1"/>
</dbReference>
<dbReference type="InterPro" id="IPR009057">
    <property type="entry name" value="Homeodomain-like_sf"/>
</dbReference>